<dbReference type="InterPro" id="IPR013108">
    <property type="entry name" value="Amidohydro_3"/>
</dbReference>
<comment type="caution">
    <text evidence="2">The sequence shown here is derived from an EMBL/GenBank/DDBJ whole genome shotgun (WGS) entry which is preliminary data.</text>
</comment>
<keyword evidence="3" id="KW-1185">Reference proteome</keyword>
<dbReference type="GO" id="GO:0016810">
    <property type="term" value="F:hydrolase activity, acting on carbon-nitrogen (but not peptide) bonds"/>
    <property type="evidence" value="ECO:0007669"/>
    <property type="project" value="InterPro"/>
</dbReference>
<evidence type="ECO:0000313" key="3">
    <source>
        <dbReference type="Proteomes" id="UP000031030"/>
    </source>
</evidence>
<dbReference type="RefSeq" id="WP_039402865.1">
    <property type="nucleotide sequence ID" value="NZ_JTDK01000020.1"/>
</dbReference>
<dbReference type="PANTHER" id="PTHR22642:SF2">
    <property type="entry name" value="PROTEIN LONG AFTER FAR-RED 3"/>
    <property type="match status" value="1"/>
</dbReference>
<dbReference type="Pfam" id="PF07969">
    <property type="entry name" value="Amidohydro_3"/>
    <property type="match status" value="1"/>
</dbReference>
<dbReference type="AlphaFoldDB" id="A0A0B2A1I4"/>
<dbReference type="InterPro" id="IPR011059">
    <property type="entry name" value="Metal-dep_hydrolase_composite"/>
</dbReference>
<protein>
    <submittedName>
        <fullName evidence="2">Amidohydrolase</fullName>
    </submittedName>
</protein>
<evidence type="ECO:0000313" key="2">
    <source>
        <dbReference type="EMBL" id="KHK95664.1"/>
    </source>
</evidence>
<organism evidence="2 3">
    <name type="scientific">Microbacterium mangrovi</name>
    <dbReference type="NCBI Taxonomy" id="1348253"/>
    <lineage>
        <taxon>Bacteria</taxon>
        <taxon>Bacillati</taxon>
        <taxon>Actinomycetota</taxon>
        <taxon>Actinomycetes</taxon>
        <taxon>Micrococcales</taxon>
        <taxon>Microbacteriaceae</taxon>
        <taxon>Microbacterium</taxon>
    </lineage>
</organism>
<evidence type="ECO:0000259" key="1">
    <source>
        <dbReference type="Pfam" id="PF07969"/>
    </source>
</evidence>
<proteinExistence type="predicted"/>
<dbReference type="SUPFAM" id="SSF51556">
    <property type="entry name" value="Metallo-dependent hydrolases"/>
    <property type="match status" value="1"/>
</dbReference>
<dbReference type="CDD" id="cd01300">
    <property type="entry name" value="YtcJ_like"/>
    <property type="match status" value="1"/>
</dbReference>
<reference evidence="2 3" key="1">
    <citation type="submission" date="2014-11" db="EMBL/GenBank/DDBJ databases">
        <title>Genome sequence of Microbacterium mangrovi MUSC 115(T).</title>
        <authorList>
            <person name="Lee L.-H."/>
        </authorList>
    </citation>
    <scope>NUCLEOTIDE SEQUENCE [LARGE SCALE GENOMIC DNA]</scope>
    <source>
        <strain evidence="2 3">MUSC 115</strain>
    </source>
</reference>
<dbReference type="PANTHER" id="PTHR22642">
    <property type="entry name" value="IMIDAZOLONEPROPIONASE"/>
    <property type="match status" value="1"/>
</dbReference>
<feature type="domain" description="Amidohydrolase 3" evidence="1">
    <location>
        <begin position="53"/>
        <end position="531"/>
    </location>
</feature>
<dbReference type="Gene3D" id="2.30.40.10">
    <property type="entry name" value="Urease, subunit C, domain 1"/>
    <property type="match status" value="1"/>
</dbReference>
<dbReference type="SUPFAM" id="SSF51338">
    <property type="entry name" value="Composite domain of metallo-dependent hydrolases"/>
    <property type="match status" value="1"/>
</dbReference>
<dbReference type="InterPro" id="IPR032466">
    <property type="entry name" value="Metal_Hydrolase"/>
</dbReference>
<gene>
    <name evidence="2" type="ORF">LK09_18490</name>
</gene>
<accession>A0A0B2A1I4</accession>
<dbReference type="Proteomes" id="UP000031030">
    <property type="component" value="Unassembled WGS sequence"/>
</dbReference>
<keyword evidence="2" id="KW-0378">Hydrolase</keyword>
<sequence length="537" mass="57331">MNTADALISAATVHTLDPATRGDTIAVRDGRILGVGTRAELEALRGPGTREVDYGAAVITPGLNDSHTHVVFGLEMTRGSDLTDLPMREVRQRLLAAAQDAAPDAWVQGWGLDPNLFTGIGFGGRVFDEITGSVPMFLRMRDGHSAIVNTAALDAAGITGRETFADESRVDVDVDGRPTGYLVELAAIDLVVRALPGESGAERRDRFRDVLRGMAARGIASTHVMDFADDSRALVEALEQDGDLPVRLRFSPMVLGGASMDELASVAALQGVGGRRWGVHGVKFFIDGTIDNGSAWLERPDAYGQGTTSVWSDPTAYAAALGYFVERGIPTATHAIGDRGVAYVLDALEAMGEARRRTAHRIEHIETIPDDLVTRFHALGVAASMQPIHGTHHTRADRTDNWSVRLGTERAARGWRCRDIRNAGGILALGSDWPITPYDPLAMMADSILRRPALRPDVDPVQPEQALTALMALEGYTSHAAAAAGLTDVTGTISAGKRADLTVFAEDPLIARPEDLVHIPVIGTVLDGRAVAAFPQA</sequence>
<dbReference type="InterPro" id="IPR033932">
    <property type="entry name" value="YtcJ-like"/>
</dbReference>
<dbReference type="Gene3D" id="3.10.310.70">
    <property type="match status" value="1"/>
</dbReference>
<dbReference type="Gene3D" id="3.20.20.140">
    <property type="entry name" value="Metal-dependent hydrolases"/>
    <property type="match status" value="1"/>
</dbReference>
<name>A0A0B2A1I4_9MICO</name>
<dbReference type="EMBL" id="JTDK01000020">
    <property type="protein sequence ID" value="KHK95664.1"/>
    <property type="molecule type" value="Genomic_DNA"/>
</dbReference>
<dbReference type="OrthoDB" id="3238066at2"/>